<feature type="binding site" evidence="6">
    <location>
        <position position="152"/>
    </location>
    <ligand>
        <name>NAD(+)</name>
        <dbReference type="ChEBI" id="CHEBI:57540"/>
    </ligand>
</feature>
<dbReference type="PANTHER" id="PTHR20275">
    <property type="entry name" value="NAD KINASE"/>
    <property type="match status" value="1"/>
</dbReference>
<evidence type="ECO:0000313" key="7">
    <source>
        <dbReference type="EMBL" id="MDQ0274555.1"/>
    </source>
</evidence>
<comment type="subcellular location">
    <subcellularLocation>
        <location evidence="6">Cytoplasm</location>
    </subcellularLocation>
</comment>
<dbReference type="Gene3D" id="2.60.200.30">
    <property type="entry name" value="Probable inorganic polyphosphate/atp-NAD kinase, domain 2"/>
    <property type="match status" value="1"/>
</dbReference>
<comment type="catalytic activity">
    <reaction evidence="5 6">
        <text>NAD(+) + ATP = ADP + NADP(+) + H(+)</text>
        <dbReference type="Rhea" id="RHEA:18629"/>
        <dbReference type="ChEBI" id="CHEBI:15378"/>
        <dbReference type="ChEBI" id="CHEBI:30616"/>
        <dbReference type="ChEBI" id="CHEBI:57540"/>
        <dbReference type="ChEBI" id="CHEBI:58349"/>
        <dbReference type="ChEBI" id="CHEBI:456216"/>
        <dbReference type="EC" id="2.7.1.23"/>
    </reaction>
</comment>
<keyword evidence="8" id="KW-1185">Reference proteome</keyword>
<keyword evidence="3 6" id="KW-0521">NADP</keyword>
<evidence type="ECO:0000256" key="2">
    <source>
        <dbReference type="ARBA" id="ARBA00022777"/>
    </source>
</evidence>
<evidence type="ECO:0000256" key="6">
    <source>
        <dbReference type="HAMAP-Rule" id="MF_00361"/>
    </source>
</evidence>
<comment type="cofactor">
    <cofactor evidence="6">
        <name>a divalent metal cation</name>
        <dbReference type="ChEBI" id="CHEBI:60240"/>
    </cofactor>
</comment>
<evidence type="ECO:0000313" key="8">
    <source>
        <dbReference type="Proteomes" id="UP001236559"/>
    </source>
</evidence>
<keyword evidence="1 6" id="KW-0808">Transferase</keyword>
<keyword evidence="2 6" id="KW-0418">Kinase</keyword>
<dbReference type="PANTHER" id="PTHR20275:SF0">
    <property type="entry name" value="NAD KINASE"/>
    <property type="match status" value="1"/>
</dbReference>
<dbReference type="Pfam" id="PF20143">
    <property type="entry name" value="NAD_kinase_C"/>
    <property type="match status" value="1"/>
</dbReference>
<dbReference type="EC" id="2.7.1.23" evidence="6"/>
<keyword evidence="6" id="KW-0963">Cytoplasm</keyword>
<accession>A0ABU0ATI0</accession>
<feature type="active site" description="Proton acceptor" evidence="6">
    <location>
        <position position="50"/>
    </location>
</feature>
<sequence>MSKIINIISNYNFESKKISYEIYEKLKERDYLPSTTFNHKAELTICIGGDGAFIKSIHNNNFPQMPIVGINTGHLGFFQEILPDQIDWFLDQYEKKDYEIEDLKLVKGDIYTKNRVINLTALNEIVLKAQHSKTIHINVFVQRNHVEKFSGDGILVSSPSGSTAYNFSTGGSIVYPTLNVLQMTPISPVFSAAYRSLIHSVIVPGDHVISLVPERRYSNSCLVLVDGNEYSFSNLKRVNLKISKNSIKKLVLNKDSYWDNLKSKFL</sequence>
<keyword evidence="6" id="KW-0067">ATP-binding</keyword>
<dbReference type="InterPro" id="IPR016064">
    <property type="entry name" value="NAD/diacylglycerol_kinase_sf"/>
</dbReference>
<dbReference type="Pfam" id="PF01513">
    <property type="entry name" value="NAD_kinase"/>
    <property type="match status" value="1"/>
</dbReference>
<feature type="binding site" evidence="6">
    <location>
        <begin position="50"/>
        <end position="51"/>
    </location>
    <ligand>
        <name>NAD(+)</name>
        <dbReference type="ChEBI" id="CHEBI:57540"/>
    </ligand>
</feature>
<gene>
    <name evidence="6" type="primary">nadK</name>
    <name evidence="7" type="ORF">J2S72_000572</name>
</gene>
<dbReference type="GO" id="GO:0003951">
    <property type="term" value="F:NAD+ kinase activity"/>
    <property type="evidence" value="ECO:0007669"/>
    <property type="project" value="UniProtKB-EC"/>
</dbReference>
<protein>
    <recommendedName>
        <fullName evidence="6">NAD kinase</fullName>
        <ecNumber evidence="6">2.7.1.23</ecNumber>
    </recommendedName>
    <alternativeName>
        <fullName evidence="6">ATP-dependent NAD kinase</fullName>
    </alternativeName>
</protein>
<dbReference type="InterPro" id="IPR017437">
    <property type="entry name" value="ATP-NAD_kinase_PpnK-typ_C"/>
</dbReference>
<evidence type="ECO:0000256" key="1">
    <source>
        <dbReference type="ARBA" id="ARBA00022679"/>
    </source>
</evidence>
<dbReference type="RefSeq" id="WP_023055180.1">
    <property type="nucleotide sequence ID" value="NZ_JAUSTN010000003.1"/>
</dbReference>
<reference evidence="7 8" key="1">
    <citation type="submission" date="2023-07" db="EMBL/GenBank/DDBJ databases">
        <title>Genomic Encyclopedia of Type Strains, Phase IV (KMG-IV): sequencing the most valuable type-strain genomes for metagenomic binning, comparative biology and taxonomic classification.</title>
        <authorList>
            <person name="Goeker M."/>
        </authorList>
    </citation>
    <scope>NUCLEOTIDE SEQUENCE [LARGE SCALE GENOMIC DNA]</scope>
    <source>
        <strain evidence="7 8">DSM 22616</strain>
    </source>
</reference>
<feature type="binding site" evidence="6">
    <location>
        <position position="55"/>
    </location>
    <ligand>
        <name>NAD(+)</name>
        <dbReference type="ChEBI" id="CHEBI:57540"/>
    </ligand>
</feature>
<name>A0ABU0ATI0_9FIRM</name>
<comment type="similarity">
    <text evidence="6">Belongs to the NAD kinase family.</text>
</comment>
<dbReference type="EMBL" id="JAUSTN010000003">
    <property type="protein sequence ID" value="MDQ0274555.1"/>
    <property type="molecule type" value="Genomic_DNA"/>
</dbReference>
<feature type="binding site" evidence="6">
    <location>
        <begin position="123"/>
        <end position="124"/>
    </location>
    <ligand>
        <name>NAD(+)</name>
        <dbReference type="ChEBI" id="CHEBI:57540"/>
    </ligand>
</feature>
<evidence type="ECO:0000256" key="4">
    <source>
        <dbReference type="ARBA" id="ARBA00023027"/>
    </source>
</evidence>
<dbReference type="Gene3D" id="3.40.50.10330">
    <property type="entry name" value="Probable inorganic polyphosphate/atp-NAD kinase, domain 1"/>
    <property type="match status" value="1"/>
</dbReference>
<comment type="function">
    <text evidence="6">Involved in the regulation of the intracellular balance of NAD and NADP, and is a key enzyme in the biosynthesis of NADP. Catalyzes specifically the phosphorylation on 2'-hydroxyl of the adenosine moiety of NAD to yield NADP.</text>
</comment>
<dbReference type="HAMAP" id="MF_00361">
    <property type="entry name" value="NAD_kinase"/>
    <property type="match status" value="1"/>
</dbReference>
<dbReference type="InterPro" id="IPR002504">
    <property type="entry name" value="NADK"/>
</dbReference>
<comment type="caution">
    <text evidence="7">The sequence shown here is derived from an EMBL/GenBank/DDBJ whole genome shotgun (WGS) entry which is preliminary data.</text>
</comment>
<evidence type="ECO:0000256" key="3">
    <source>
        <dbReference type="ARBA" id="ARBA00022857"/>
    </source>
</evidence>
<feature type="binding site" evidence="6">
    <location>
        <position position="133"/>
    </location>
    <ligand>
        <name>NAD(+)</name>
        <dbReference type="ChEBI" id="CHEBI:57540"/>
    </ligand>
</feature>
<feature type="binding site" evidence="6">
    <location>
        <position position="228"/>
    </location>
    <ligand>
        <name>NAD(+)</name>
        <dbReference type="ChEBI" id="CHEBI:57540"/>
    </ligand>
</feature>
<dbReference type="InterPro" id="IPR017438">
    <property type="entry name" value="ATP-NAD_kinase_N"/>
</dbReference>
<dbReference type="Proteomes" id="UP001236559">
    <property type="component" value="Unassembled WGS sequence"/>
</dbReference>
<feature type="binding site" evidence="6">
    <location>
        <begin position="163"/>
        <end position="168"/>
    </location>
    <ligand>
        <name>NAD(+)</name>
        <dbReference type="ChEBI" id="CHEBI:57540"/>
    </ligand>
</feature>
<comment type="caution">
    <text evidence="6">Lacks conserved residue(s) required for the propagation of feature annotation.</text>
</comment>
<evidence type="ECO:0000256" key="5">
    <source>
        <dbReference type="ARBA" id="ARBA00047925"/>
    </source>
</evidence>
<keyword evidence="6" id="KW-0547">Nucleotide-binding</keyword>
<keyword evidence="4 6" id="KW-0520">NAD</keyword>
<dbReference type="SUPFAM" id="SSF111331">
    <property type="entry name" value="NAD kinase/diacylglycerol kinase-like"/>
    <property type="match status" value="1"/>
</dbReference>
<proteinExistence type="inferred from homology"/>
<organism evidence="7 8">
    <name type="scientific">Peptoniphilus koenoeneniae</name>
    <dbReference type="NCBI Taxonomy" id="507751"/>
    <lineage>
        <taxon>Bacteria</taxon>
        <taxon>Bacillati</taxon>
        <taxon>Bacillota</taxon>
        <taxon>Tissierellia</taxon>
        <taxon>Tissierellales</taxon>
        <taxon>Peptoniphilaceae</taxon>
        <taxon>Peptoniphilus</taxon>
    </lineage>
</organism>